<evidence type="ECO:0000256" key="1">
    <source>
        <dbReference type="ARBA" id="ARBA00004141"/>
    </source>
</evidence>
<keyword evidence="4 8" id="KW-0812">Transmembrane</keyword>
<dbReference type="SUPFAM" id="SSF103473">
    <property type="entry name" value="MFS general substrate transporter"/>
    <property type="match status" value="1"/>
</dbReference>
<feature type="transmembrane region" description="Helical" evidence="8">
    <location>
        <begin position="554"/>
        <end position="575"/>
    </location>
</feature>
<dbReference type="EMBL" id="JANBUW010000006">
    <property type="protein sequence ID" value="KAJ2852009.1"/>
    <property type="molecule type" value="Genomic_DNA"/>
</dbReference>
<feature type="compositionally biased region" description="Polar residues" evidence="7">
    <location>
        <begin position="319"/>
        <end position="332"/>
    </location>
</feature>
<feature type="transmembrane region" description="Helical" evidence="8">
    <location>
        <begin position="395"/>
        <end position="414"/>
    </location>
</feature>
<dbReference type="InterPro" id="IPR020846">
    <property type="entry name" value="MFS_dom"/>
</dbReference>
<feature type="transmembrane region" description="Helical" evidence="8">
    <location>
        <begin position="147"/>
        <end position="169"/>
    </location>
</feature>
<comment type="subcellular location">
    <subcellularLocation>
        <location evidence="1">Membrane</location>
        <topology evidence="1">Multi-pass membrane protein</topology>
    </subcellularLocation>
</comment>
<evidence type="ECO:0000256" key="7">
    <source>
        <dbReference type="SAM" id="MobiDB-lite"/>
    </source>
</evidence>
<feature type="transmembrane region" description="Helical" evidence="8">
    <location>
        <begin position="175"/>
        <end position="192"/>
    </location>
</feature>
<dbReference type="PANTHER" id="PTHR23503:SF8">
    <property type="entry name" value="FACILITATED GLUCOSE TRANSPORTER PROTEIN 1"/>
    <property type="match status" value="1"/>
</dbReference>
<feature type="transmembrane region" description="Helical" evidence="8">
    <location>
        <begin position="491"/>
        <end position="514"/>
    </location>
</feature>
<reference evidence="10" key="1">
    <citation type="submission" date="2022-07" db="EMBL/GenBank/DDBJ databases">
        <title>Phylogenomic reconstructions and comparative analyses of Kickxellomycotina fungi.</title>
        <authorList>
            <person name="Reynolds N.K."/>
            <person name="Stajich J.E."/>
            <person name="Barry K."/>
            <person name="Grigoriev I.V."/>
            <person name="Crous P."/>
            <person name="Smith M.E."/>
        </authorList>
    </citation>
    <scope>NUCLEOTIDE SEQUENCE</scope>
    <source>
        <strain evidence="10">NRRL 1566</strain>
    </source>
</reference>
<comment type="caution">
    <text evidence="10">The sequence shown here is derived from an EMBL/GenBank/DDBJ whole genome shotgun (WGS) entry which is preliminary data.</text>
</comment>
<dbReference type="PANTHER" id="PTHR23503">
    <property type="entry name" value="SOLUTE CARRIER FAMILY 2"/>
    <property type="match status" value="1"/>
</dbReference>
<dbReference type="InterPro" id="IPR005829">
    <property type="entry name" value="Sugar_transporter_CS"/>
</dbReference>
<keyword evidence="6 8" id="KW-0472">Membrane</keyword>
<feature type="domain" description="Major facilitator superfamily (MFS) profile" evidence="9">
    <location>
        <begin position="64"/>
        <end position="579"/>
    </location>
</feature>
<feature type="transmembrane region" description="Helical" evidence="8">
    <location>
        <begin position="463"/>
        <end position="485"/>
    </location>
</feature>
<dbReference type="InterPro" id="IPR045263">
    <property type="entry name" value="GLUT"/>
</dbReference>
<feature type="transmembrane region" description="Helical" evidence="8">
    <location>
        <begin position="232"/>
        <end position="252"/>
    </location>
</feature>
<evidence type="ECO:0000256" key="2">
    <source>
        <dbReference type="ARBA" id="ARBA00010992"/>
    </source>
</evidence>
<feature type="region of interest" description="Disordered" evidence="7">
    <location>
        <begin position="1"/>
        <end position="24"/>
    </location>
</feature>
<dbReference type="Proteomes" id="UP001139887">
    <property type="component" value="Unassembled WGS sequence"/>
</dbReference>
<dbReference type="OrthoDB" id="4540492at2759"/>
<dbReference type="AlphaFoldDB" id="A0A9W8M2R5"/>
<comment type="similarity">
    <text evidence="2">Belongs to the major facilitator superfamily. Sugar transporter (TC 2.A.1.1) family.</text>
</comment>
<evidence type="ECO:0000256" key="6">
    <source>
        <dbReference type="ARBA" id="ARBA00023136"/>
    </source>
</evidence>
<keyword evidence="5 8" id="KW-1133">Transmembrane helix</keyword>
<feature type="transmembrane region" description="Helical" evidence="8">
    <location>
        <begin position="204"/>
        <end position="226"/>
    </location>
</feature>
<organism evidence="10 11">
    <name type="scientific">Coemansia brasiliensis</name>
    <dbReference type="NCBI Taxonomy" id="2650707"/>
    <lineage>
        <taxon>Eukaryota</taxon>
        <taxon>Fungi</taxon>
        <taxon>Fungi incertae sedis</taxon>
        <taxon>Zoopagomycota</taxon>
        <taxon>Kickxellomycotina</taxon>
        <taxon>Kickxellomycetes</taxon>
        <taxon>Kickxellales</taxon>
        <taxon>Kickxellaceae</taxon>
        <taxon>Coemansia</taxon>
    </lineage>
</organism>
<evidence type="ECO:0000256" key="8">
    <source>
        <dbReference type="SAM" id="Phobius"/>
    </source>
</evidence>
<feature type="transmembrane region" description="Helical" evidence="8">
    <location>
        <begin position="434"/>
        <end position="456"/>
    </location>
</feature>
<gene>
    <name evidence="10" type="primary">HGT20_1</name>
    <name evidence="10" type="ORF">IWW36_000588</name>
</gene>
<dbReference type="Pfam" id="PF00083">
    <property type="entry name" value="Sugar_tr"/>
    <property type="match status" value="2"/>
</dbReference>
<feature type="transmembrane region" description="Helical" evidence="8">
    <location>
        <begin position="115"/>
        <end position="135"/>
    </location>
</feature>
<protein>
    <submittedName>
        <fullName evidence="10">Bifunctional purine biosynthesis protein PurH</fullName>
    </submittedName>
</protein>
<keyword evidence="3" id="KW-0813">Transport</keyword>
<accession>A0A9W8M2R5</accession>
<feature type="compositionally biased region" description="Basic and acidic residues" evidence="7">
    <location>
        <begin position="1"/>
        <end position="11"/>
    </location>
</feature>
<dbReference type="PRINTS" id="PR00171">
    <property type="entry name" value="SUGRTRNSPORT"/>
</dbReference>
<dbReference type="InterPro" id="IPR003663">
    <property type="entry name" value="Sugar/inositol_transpt"/>
</dbReference>
<evidence type="ECO:0000313" key="10">
    <source>
        <dbReference type="EMBL" id="KAJ2852009.1"/>
    </source>
</evidence>
<sequence>MAEPDTAHCKNDSGIGNTDLQHREQHKASRTLYPRVFAVDLHDVDNEKFQDSRDAGFSWYVLVTTLLVSLSVVNIGWSFGIVNVSKPIICQLYPLGPSNSHSGEFPNRIPFSDSAWTIAVGILSVGGFLGALVSGTISDSIGRRNALVVNNGLYVAGSVLMGTATTAVHFTLGRFVMGIGCGIASGIANTYIGEIAPFKWRGFYGSFFQMSIVLGLMFSQLAAMYITNGTQWRIVVALPGAFALLQIALLPLRVESPSYLLKAHHINEARHALLTLRRGYDVAAEWQESLLSLDAEEPRPRNHSYHSAQWASSAPHSRNAQANLASTSSGQHTPAPPVEKDSNATMKSKGHKVIDDAAAASSLTFAESMLVEPSRHVAGAWQTLCGRTRDDLRHLMACCIVLMLLQQLSGISAILFSDSGVVMDIFDPYSPLSAPWACIVVCGTSLPAIFLCLVCVDRLGRRALLLGSLGGMAICSILISAGLFYGPNSLVMAAVFLCYFVFNMGAGIVPWFYISEAIPSYSLGAATVLCCSLYWVLSIVTGLMVPLIENMMPQWLFVVFGSFTLAGFFLVMLFVPETMDCSVADIVKKHAGNIHLVVKIRRHTNGNNSTGGTSRSLLELLRC</sequence>
<dbReference type="Gene3D" id="1.20.1250.20">
    <property type="entry name" value="MFS general substrate transporter like domains"/>
    <property type="match status" value="2"/>
</dbReference>
<dbReference type="GO" id="GO:0015149">
    <property type="term" value="F:hexose transmembrane transporter activity"/>
    <property type="evidence" value="ECO:0007669"/>
    <property type="project" value="TreeGrafter"/>
</dbReference>
<feature type="region of interest" description="Disordered" evidence="7">
    <location>
        <begin position="319"/>
        <end position="349"/>
    </location>
</feature>
<keyword evidence="11" id="KW-1185">Reference proteome</keyword>
<evidence type="ECO:0000256" key="4">
    <source>
        <dbReference type="ARBA" id="ARBA00022692"/>
    </source>
</evidence>
<evidence type="ECO:0000259" key="9">
    <source>
        <dbReference type="PROSITE" id="PS50850"/>
    </source>
</evidence>
<dbReference type="InterPro" id="IPR036259">
    <property type="entry name" value="MFS_trans_sf"/>
</dbReference>
<dbReference type="InterPro" id="IPR005828">
    <property type="entry name" value="MFS_sugar_transport-like"/>
</dbReference>
<dbReference type="PROSITE" id="PS50850">
    <property type="entry name" value="MFS"/>
    <property type="match status" value="1"/>
</dbReference>
<evidence type="ECO:0000256" key="5">
    <source>
        <dbReference type="ARBA" id="ARBA00022989"/>
    </source>
</evidence>
<feature type="transmembrane region" description="Helical" evidence="8">
    <location>
        <begin position="57"/>
        <end position="77"/>
    </location>
</feature>
<name>A0A9W8M2R5_9FUNG</name>
<dbReference type="PROSITE" id="PS00217">
    <property type="entry name" value="SUGAR_TRANSPORT_2"/>
    <property type="match status" value="1"/>
</dbReference>
<feature type="transmembrane region" description="Helical" evidence="8">
    <location>
        <begin position="526"/>
        <end position="548"/>
    </location>
</feature>
<proteinExistence type="inferred from homology"/>
<evidence type="ECO:0000313" key="11">
    <source>
        <dbReference type="Proteomes" id="UP001139887"/>
    </source>
</evidence>
<evidence type="ECO:0000256" key="3">
    <source>
        <dbReference type="ARBA" id="ARBA00022448"/>
    </source>
</evidence>
<dbReference type="GO" id="GO:0016020">
    <property type="term" value="C:membrane"/>
    <property type="evidence" value="ECO:0007669"/>
    <property type="project" value="UniProtKB-SubCell"/>
</dbReference>